<evidence type="ECO:0000256" key="1">
    <source>
        <dbReference type="ARBA" id="ARBA00022741"/>
    </source>
</evidence>
<name>A0A0A2GWR4_9FLAO</name>
<dbReference type="PROSITE" id="PS51419">
    <property type="entry name" value="RAB"/>
    <property type="match status" value="1"/>
</dbReference>
<evidence type="ECO:0000313" key="2">
    <source>
        <dbReference type="EMBL" id="KGO06766.1"/>
    </source>
</evidence>
<dbReference type="SUPFAM" id="SSF52540">
    <property type="entry name" value="P-loop containing nucleoside triphosphate hydrolases"/>
    <property type="match status" value="1"/>
</dbReference>
<dbReference type="InterPro" id="IPR027417">
    <property type="entry name" value="P-loop_NTPase"/>
</dbReference>
<dbReference type="GO" id="GO:0005525">
    <property type="term" value="F:GTP binding"/>
    <property type="evidence" value="ECO:0007669"/>
    <property type="project" value="InterPro"/>
</dbReference>
<dbReference type="InterPro" id="IPR005225">
    <property type="entry name" value="Small_GTP-bd"/>
</dbReference>
<dbReference type="SMART" id="SM00174">
    <property type="entry name" value="RHO"/>
    <property type="match status" value="1"/>
</dbReference>
<dbReference type="EMBL" id="JSAQ01000001">
    <property type="protein sequence ID" value="KGO06766.1"/>
    <property type="molecule type" value="Genomic_DNA"/>
</dbReference>
<gene>
    <name evidence="2" type="ORF">NV36_07855</name>
</gene>
<dbReference type="Gene3D" id="3.40.50.300">
    <property type="entry name" value="P-loop containing nucleotide triphosphate hydrolases"/>
    <property type="match status" value="1"/>
</dbReference>
<dbReference type="FunFam" id="3.40.50.300:FF:001447">
    <property type="entry name" value="Ras-related protein Rab-1B"/>
    <property type="match status" value="1"/>
</dbReference>
<dbReference type="AlphaFoldDB" id="A0A0A2GWR4"/>
<dbReference type="PROSITE" id="PS51421">
    <property type="entry name" value="RAS"/>
    <property type="match status" value="1"/>
</dbReference>
<sequence>MSVSKKIVLLGHFGVGKSSLLRRFVENTFSDNYVVTIGVHIMKKEVVVDTSNKVTLIIWDVEGTDDFTKYRPSYLMGASSFVYVFDASRPVTYSDLKYNLAHLKEKHPNVPVHIIGNKVDLVDAEEVKQALNEQEVQHSYLSSAKTGENVEQLFKDVAAQLLENA</sequence>
<dbReference type="CDD" id="cd00154">
    <property type="entry name" value="Rab"/>
    <property type="match status" value="1"/>
</dbReference>
<organism evidence="2 3">
    <name type="scientific">Dokdonia donghaensis DSW-1</name>
    <dbReference type="NCBI Taxonomy" id="1300343"/>
    <lineage>
        <taxon>Bacteria</taxon>
        <taxon>Pseudomonadati</taxon>
        <taxon>Bacteroidota</taxon>
        <taxon>Flavobacteriia</taxon>
        <taxon>Flavobacteriales</taxon>
        <taxon>Flavobacteriaceae</taxon>
        <taxon>Dokdonia</taxon>
    </lineage>
</organism>
<proteinExistence type="predicted"/>
<keyword evidence="1" id="KW-0547">Nucleotide-binding</keyword>
<dbReference type="PRINTS" id="PR00449">
    <property type="entry name" value="RASTRNSFRMNG"/>
</dbReference>
<accession>A0A0A2GWR4</accession>
<dbReference type="InterPro" id="IPR001806">
    <property type="entry name" value="Small_GTPase"/>
</dbReference>
<dbReference type="PATRIC" id="fig|1300343.5.peg.444"/>
<comment type="caution">
    <text evidence="2">The sequence shown here is derived from an EMBL/GenBank/DDBJ whole genome shotgun (WGS) entry which is preliminary data.</text>
</comment>
<evidence type="ECO:0000313" key="3">
    <source>
        <dbReference type="Proteomes" id="UP000030140"/>
    </source>
</evidence>
<reference evidence="2 3" key="1">
    <citation type="submission" date="2014-10" db="EMBL/GenBank/DDBJ databases">
        <title>Draft genome sequence of the proteorhodopsin-containing marine bacterium Dokdonia donghaensis.</title>
        <authorList>
            <person name="Gomez-Consarnau L."/>
            <person name="Gonzalez J.M."/>
            <person name="Riedel T."/>
            <person name="Jaenicke S."/>
            <person name="Wagner-Doebler I."/>
            <person name="Fuhrman J.A."/>
        </authorList>
    </citation>
    <scope>NUCLEOTIDE SEQUENCE [LARGE SCALE GENOMIC DNA]</scope>
    <source>
        <strain evidence="2 3">DSW-1</strain>
    </source>
</reference>
<keyword evidence="3" id="KW-1185">Reference proteome</keyword>
<protein>
    <submittedName>
        <fullName evidence="2">Small GTP-binding protein, Ras family</fullName>
    </submittedName>
</protein>
<dbReference type="OrthoDB" id="7957980at2"/>
<dbReference type="GO" id="GO:0003924">
    <property type="term" value="F:GTPase activity"/>
    <property type="evidence" value="ECO:0007669"/>
    <property type="project" value="InterPro"/>
</dbReference>
<dbReference type="NCBIfam" id="TIGR00231">
    <property type="entry name" value="small_GTP"/>
    <property type="match status" value="1"/>
</dbReference>
<dbReference type="Proteomes" id="UP000030140">
    <property type="component" value="Unassembled WGS sequence"/>
</dbReference>
<dbReference type="Pfam" id="PF00071">
    <property type="entry name" value="Ras"/>
    <property type="match status" value="1"/>
</dbReference>
<dbReference type="SMART" id="SM00173">
    <property type="entry name" value="RAS"/>
    <property type="match status" value="1"/>
</dbReference>
<dbReference type="RefSeq" id="WP_035325951.1">
    <property type="nucleotide sequence ID" value="NZ_CP015125.1"/>
</dbReference>
<dbReference type="KEGG" id="ddo:I597_0440"/>
<dbReference type="SMART" id="SM00175">
    <property type="entry name" value="RAB"/>
    <property type="match status" value="1"/>
</dbReference>
<dbReference type="PANTHER" id="PTHR47978">
    <property type="match status" value="1"/>
</dbReference>